<gene>
    <name evidence="2" type="ORF">J2S77_001033</name>
</gene>
<evidence type="ECO:0000313" key="2">
    <source>
        <dbReference type="EMBL" id="MDQ0159069.1"/>
    </source>
</evidence>
<evidence type="ECO:0000313" key="3">
    <source>
        <dbReference type="Proteomes" id="UP001224359"/>
    </source>
</evidence>
<keyword evidence="1" id="KW-0472">Membrane</keyword>
<dbReference type="EMBL" id="JAUSTQ010000003">
    <property type="protein sequence ID" value="MDQ0159069.1"/>
    <property type="molecule type" value="Genomic_DNA"/>
</dbReference>
<dbReference type="RefSeq" id="WP_306975251.1">
    <property type="nucleotide sequence ID" value="NZ_JAUSTQ010000003.1"/>
</dbReference>
<feature type="transmembrane region" description="Helical" evidence="1">
    <location>
        <begin position="32"/>
        <end position="50"/>
    </location>
</feature>
<comment type="caution">
    <text evidence="2">The sequence shown here is derived from an EMBL/GenBank/DDBJ whole genome shotgun (WGS) entry which is preliminary data.</text>
</comment>
<evidence type="ECO:0000256" key="1">
    <source>
        <dbReference type="SAM" id="Phobius"/>
    </source>
</evidence>
<name>A0ABT9VDM2_9BACI</name>
<protein>
    <submittedName>
        <fullName evidence="2">Mannitol-specific phosphotransferase system IIBC component</fullName>
    </submittedName>
</protein>
<dbReference type="Proteomes" id="UP001224359">
    <property type="component" value="Unassembled WGS sequence"/>
</dbReference>
<keyword evidence="3" id="KW-1185">Reference proteome</keyword>
<keyword evidence="1" id="KW-1133">Transmembrane helix</keyword>
<accession>A0ABT9VDM2</accession>
<keyword evidence="1" id="KW-0812">Transmembrane</keyword>
<feature type="transmembrane region" description="Helical" evidence="1">
    <location>
        <begin position="5"/>
        <end position="26"/>
    </location>
</feature>
<reference evidence="2 3" key="1">
    <citation type="submission" date="2023-07" db="EMBL/GenBank/DDBJ databases">
        <title>Genomic Encyclopedia of Type Strains, Phase IV (KMG-IV): sequencing the most valuable type-strain genomes for metagenomic binning, comparative biology and taxonomic classification.</title>
        <authorList>
            <person name="Goeker M."/>
        </authorList>
    </citation>
    <scope>NUCLEOTIDE SEQUENCE [LARGE SCALE GENOMIC DNA]</scope>
    <source>
        <strain evidence="2 3">DSM 16460</strain>
    </source>
</reference>
<sequence>MVGSILYNILTSTIVSVYTFILAIRNNTPEHALFRSIIIFILTFLIVYLIRKALFFVTKTNRETLTVETYSETNYQDGQSYQNQEEIDHGQAAEQVRTLLQEEQRET</sequence>
<proteinExistence type="predicted"/>
<organism evidence="2 3">
    <name type="scientific">Alkalibacillus salilacus</name>
    <dbReference type="NCBI Taxonomy" id="284582"/>
    <lineage>
        <taxon>Bacteria</taxon>
        <taxon>Bacillati</taxon>
        <taxon>Bacillota</taxon>
        <taxon>Bacilli</taxon>
        <taxon>Bacillales</taxon>
        <taxon>Bacillaceae</taxon>
        <taxon>Alkalibacillus</taxon>
    </lineage>
</organism>